<gene>
    <name evidence="1" type="ORF">HNR10_004733</name>
</gene>
<keyword evidence="2" id="KW-1185">Reference proteome</keyword>
<proteinExistence type="predicted"/>
<comment type="caution">
    <text evidence="1">The sequence shown here is derived from an EMBL/GenBank/DDBJ whole genome shotgun (WGS) entry which is preliminary data.</text>
</comment>
<accession>A0A7Z0ES22</accession>
<dbReference type="EMBL" id="JACCFS010000001">
    <property type="protein sequence ID" value="NYJ36852.1"/>
    <property type="molecule type" value="Genomic_DNA"/>
</dbReference>
<reference evidence="1 2" key="1">
    <citation type="submission" date="2020-07" db="EMBL/GenBank/DDBJ databases">
        <title>Sequencing the genomes of 1000 actinobacteria strains.</title>
        <authorList>
            <person name="Klenk H.-P."/>
        </authorList>
    </citation>
    <scope>NUCLEOTIDE SEQUENCE [LARGE SCALE GENOMIC DNA]</scope>
    <source>
        <strain evidence="1 2">DSM 44442</strain>
    </source>
</reference>
<sequence length="94" mass="9213">MRDLAGGDQLGHRGHGLLHGDGGVGDVLVVAVDAVGPQTPEAGVAGLAHVGGVAAHPGGLAGRVVEGAAELRGQDHLVAAEADERVGDEAFVRA</sequence>
<organism evidence="1 2">
    <name type="scientific">Nocardiopsis aegyptia</name>
    <dbReference type="NCBI Taxonomy" id="220378"/>
    <lineage>
        <taxon>Bacteria</taxon>
        <taxon>Bacillati</taxon>
        <taxon>Actinomycetota</taxon>
        <taxon>Actinomycetes</taxon>
        <taxon>Streptosporangiales</taxon>
        <taxon>Nocardiopsidaceae</taxon>
        <taxon>Nocardiopsis</taxon>
    </lineage>
</organism>
<dbReference type="Proteomes" id="UP000572051">
    <property type="component" value="Unassembled WGS sequence"/>
</dbReference>
<evidence type="ECO:0000313" key="1">
    <source>
        <dbReference type="EMBL" id="NYJ36852.1"/>
    </source>
</evidence>
<evidence type="ECO:0000313" key="2">
    <source>
        <dbReference type="Proteomes" id="UP000572051"/>
    </source>
</evidence>
<protein>
    <submittedName>
        <fullName evidence="1">Uncharacterized protein</fullName>
    </submittedName>
</protein>
<dbReference type="AlphaFoldDB" id="A0A7Z0ES22"/>
<name>A0A7Z0ES22_9ACTN</name>